<accession>A8ZRG3</accession>
<evidence type="ECO:0000313" key="1">
    <source>
        <dbReference type="EMBL" id="ABW35072.1"/>
    </source>
</evidence>
<gene>
    <name evidence="1" type="ORF">Dgeo_3031</name>
</gene>
<keyword evidence="1" id="KW-0614">Plasmid</keyword>
<protein>
    <submittedName>
        <fullName evidence="1">Uncharacterized protein</fullName>
    </submittedName>
</protein>
<evidence type="ECO:0000313" key="2">
    <source>
        <dbReference type="Proteomes" id="UP000002431"/>
    </source>
</evidence>
<organism evidence="1 2">
    <name type="scientific">Deinococcus geothermalis (strain DSM 11300 / CIP 105573 / AG-3a)</name>
    <dbReference type="NCBI Taxonomy" id="319795"/>
    <lineage>
        <taxon>Bacteria</taxon>
        <taxon>Thermotogati</taxon>
        <taxon>Deinococcota</taxon>
        <taxon>Deinococci</taxon>
        <taxon>Deinococcales</taxon>
        <taxon>Deinococcaceae</taxon>
        <taxon>Deinococcus</taxon>
    </lineage>
</organism>
<dbReference type="KEGG" id="dge:Dgeo_3031"/>
<sequence length="226" mass="23399">MSILVQLQTEALRGFKLTVTPLDARAEEAHVQPDDPTALQQRAGEHAQNAGKSLEARWRSGLDHLRQEARAAAEAVGRIVTGQATQADLALAGKTLKLVADVGDKVAALLKPGGSKKLPGILMDLLPGAVQTLLPGVSLQAVKKGLRVAGRLVSLARDPSIKGVAGLLGDLLGGSTRTGSLPDFLLSGMLGVISGKPFDLGRFLPGALRALSKDLNAHAAALKEPA</sequence>
<name>A8ZRG3_DEIGD</name>
<dbReference type="EMBL" id="CP000856">
    <property type="protein sequence ID" value="ABW35072.1"/>
    <property type="molecule type" value="Genomic_DNA"/>
</dbReference>
<dbReference type="AlphaFoldDB" id="A8ZRG3"/>
<reference evidence="1" key="1">
    <citation type="submission" date="2007-10" db="EMBL/GenBank/DDBJ databases">
        <title>Complete sequence of Plasmid2 pDGEO02 of Deinococcus geothermalis DSM 11300.</title>
        <authorList>
            <consortium name="US DOE Joint Genome Institute"/>
            <person name="Copeland A."/>
            <person name="Lucas S."/>
            <person name="Lapidus A."/>
            <person name="Barry K."/>
            <person name="Detter J.C."/>
            <person name="Glavina del Rio T."/>
            <person name="Hammon N."/>
            <person name="Israni S."/>
            <person name="Dalin E."/>
            <person name="Tice H."/>
            <person name="Pitluck S."/>
            <person name="Brettin T."/>
            <person name="Bruce D."/>
            <person name="Han C."/>
            <person name="Tapia R."/>
            <person name="Saunders E."/>
            <person name="Gilna P."/>
            <person name="Schmutz J."/>
            <person name="Larimer F."/>
            <person name="Land M."/>
            <person name="Hauser L."/>
            <person name="Kyrpides N."/>
            <person name="Kim E."/>
            <person name="Daly M.J."/>
            <person name="Fredrickson J.K."/>
            <person name="Makarova K.S."/>
            <person name="Gaidamakova E.K."/>
            <person name="Zhai M."/>
            <person name="Richardson P."/>
        </authorList>
    </citation>
    <scope>NUCLEOTIDE SEQUENCE [LARGE SCALE GENOMIC DNA]</scope>
    <source>
        <strain evidence="1">DSM 11300</strain>
        <plasmid evidence="1">pDGEO02</plasmid>
    </source>
</reference>
<keyword evidence="2" id="KW-1185">Reference proteome</keyword>
<dbReference type="HOGENOM" id="CLU_1223102_0_0_0"/>
<geneLocation type="plasmid" evidence="1 2">
    <name>pDGEO02</name>
</geneLocation>
<dbReference type="Proteomes" id="UP000002431">
    <property type="component" value="Plasmid pDGEO02"/>
</dbReference>
<proteinExistence type="predicted"/>